<evidence type="ECO:0008006" key="3">
    <source>
        <dbReference type="Google" id="ProtNLM"/>
    </source>
</evidence>
<dbReference type="GeneID" id="78275406"/>
<keyword evidence="2" id="KW-1185">Reference proteome</keyword>
<organism evidence="1 2">
    <name type="scientific">Dubosiella newyorkensis</name>
    <dbReference type="NCBI Taxonomy" id="1862672"/>
    <lineage>
        <taxon>Bacteria</taxon>
        <taxon>Bacillati</taxon>
        <taxon>Bacillota</taxon>
        <taxon>Erysipelotrichia</taxon>
        <taxon>Erysipelotrichales</taxon>
        <taxon>Erysipelotrichaceae</taxon>
        <taxon>Dubosiella</taxon>
    </lineage>
</organism>
<name>A0A1U7NMV6_9FIRM</name>
<dbReference type="NCBIfam" id="NF007714">
    <property type="entry name" value="PRK10410.1-2"/>
    <property type="match status" value="1"/>
</dbReference>
<dbReference type="RefSeq" id="WP_076341278.1">
    <property type="nucleotide sequence ID" value="NZ_CAMSPY010000099.1"/>
</dbReference>
<sequence length="110" mass="13506">MKIEDKREHEIRLVSEMIELYYRSHEGDPERLIEYAKKRILVCPFMEQKTFCSACQVHCYQKEMREEIRKVMRYSGPRLIFRHPLLVFKHGYISMKENWKKKKVKKRGNV</sequence>
<dbReference type="InterPro" id="IPR020483">
    <property type="entry name" value="Uncharacterised_YgbA"/>
</dbReference>
<proteinExistence type="predicted"/>
<dbReference type="Proteomes" id="UP000186705">
    <property type="component" value="Unassembled WGS sequence"/>
</dbReference>
<reference evidence="1 2" key="1">
    <citation type="submission" date="2016-11" db="EMBL/GenBank/DDBJ databases">
        <title>Description of two novel members of the family Erysipelotrichaceae: Ileibacterium lipovorans gen. nov., sp. nov. and Dubosiella newyorkensis, gen. nov., sp. nov.</title>
        <authorList>
            <person name="Cox L.M."/>
            <person name="Sohn J."/>
            <person name="Tyrrell K.L."/>
            <person name="Citron D.M."/>
            <person name="Lawson P.A."/>
            <person name="Patel N.B."/>
            <person name="Iizumi T."/>
            <person name="Perez-Perez G.I."/>
            <person name="Goldstein E.J."/>
            <person name="Blaser M.J."/>
        </authorList>
    </citation>
    <scope>NUCLEOTIDE SEQUENCE [LARGE SCALE GENOMIC DNA]</scope>
    <source>
        <strain evidence="1 2">NYU-BL-A4</strain>
    </source>
</reference>
<gene>
    <name evidence="1" type="ORF">BO225_05530</name>
</gene>
<dbReference type="Pfam" id="PF11756">
    <property type="entry name" value="YgbA_NO"/>
    <property type="match status" value="1"/>
</dbReference>
<dbReference type="OrthoDB" id="164329at2"/>
<comment type="caution">
    <text evidence="1">The sequence shown here is derived from an EMBL/GenBank/DDBJ whole genome shotgun (WGS) entry which is preliminary data.</text>
</comment>
<protein>
    <recommendedName>
        <fullName evidence="3">Nitrous oxide-stimulated promoter family protein</fullName>
    </recommendedName>
</protein>
<accession>A0A1U7NMV6</accession>
<evidence type="ECO:0000313" key="2">
    <source>
        <dbReference type="Proteomes" id="UP000186705"/>
    </source>
</evidence>
<dbReference type="STRING" id="1862672.BO225_05530"/>
<evidence type="ECO:0000313" key="1">
    <source>
        <dbReference type="EMBL" id="OLU46629.1"/>
    </source>
</evidence>
<dbReference type="EMBL" id="MPKA01000062">
    <property type="protein sequence ID" value="OLU46629.1"/>
    <property type="molecule type" value="Genomic_DNA"/>
</dbReference>
<dbReference type="AlphaFoldDB" id="A0A1U7NMV6"/>